<evidence type="ECO:0000313" key="3">
    <source>
        <dbReference type="Proteomes" id="UP000605970"/>
    </source>
</evidence>
<dbReference type="Gene3D" id="3.30.70.330">
    <property type="match status" value="2"/>
</dbReference>
<feature type="region of interest" description="Disordered" evidence="1">
    <location>
        <begin position="1"/>
        <end position="29"/>
    </location>
</feature>
<gene>
    <name evidence="2" type="ORF">Mgra_00006285</name>
</gene>
<dbReference type="GO" id="GO:0003676">
    <property type="term" value="F:nucleic acid binding"/>
    <property type="evidence" value="ECO:0007669"/>
    <property type="project" value="InterPro"/>
</dbReference>
<organism evidence="2 3">
    <name type="scientific">Meloidogyne graminicola</name>
    <dbReference type="NCBI Taxonomy" id="189291"/>
    <lineage>
        <taxon>Eukaryota</taxon>
        <taxon>Metazoa</taxon>
        <taxon>Ecdysozoa</taxon>
        <taxon>Nematoda</taxon>
        <taxon>Chromadorea</taxon>
        <taxon>Rhabditida</taxon>
        <taxon>Tylenchina</taxon>
        <taxon>Tylenchomorpha</taxon>
        <taxon>Tylenchoidea</taxon>
        <taxon>Meloidogynidae</taxon>
        <taxon>Meloidogyninae</taxon>
        <taxon>Meloidogyne</taxon>
    </lineage>
</organism>
<accession>A0A8S9ZLN1</accession>
<dbReference type="OrthoDB" id="5887008at2759"/>
<dbReference type="InterPro" id="IPR012677">
    <property type="entry name" value="Nucleotide-bd_a/b_plait_sf"/>
</dbReference>
<dbReference type="AlphaFoldDB" id="A0A8S9ZLN1"/>
<reference evidence="2" key="1">
    <citation type="journal article" date="2020" name="Ecol. Evol.">
        <title>Genome structure and content of the rice root-knot nematode (Meloidogyne graminicola).</title>
        <authorList>
            <person name="Phan N.T."/>
            <person name="Danchin E.G.J."/>
            <person name="Klopp C."/>
            <person name="Perfus-Barbeoch L."/>
            <person name="Kozlowski D.K."/>
            <person name="Koutsovoulos G.D."/>
            <person name="Lopez-Roques C."/>
            <person name="Bouchez O."/>
            <person name="Zahm M."/>
            <person name="Besnard G."/>
            <person name="Bellafiore S."/>
        </authorList>
    </citation>
    <scope>NUCLEOTIDE SEQUENCE</scope>
    <source>
        <strain evidence="2">VN-18</strain>
    </source>
</reference>
<protein>
    <recommendedName>
        <fullName evidence="4">RRM domain-containing protein</fullName>
    </recommendedName>
</protein>
<comment type="caution">
    <text evidence="2">The sequence shown here is derived from an EMBL/GenBank/DDBJ whole genome shotgun (WGS) entry which is preliminary data.</text>
</comment>
<dbReference type="SUPFAM" id="SSF54928">
    <property type="entry name" value="RNA-binding domain, RBD"/>
    <property type="match status" value="2"/>
</dbReference>
<keyword evidence="3" id="KW-1185">Reference proteome</keyword>
<sequence length="367" mass="42331">MLSRQGSQDSFTSCHSSPSSNQQTRRGNNRQSIEDANVLAVLNLKGQGRVIVLRDLFYVFNLNARTDDDDIDKIDYVVDIRFLDDCALVKMSTQEAACRAKSSLNESWFFDKFITIVWATSAQCQLFNSNRPPLERIFRRRHDMARRHPRRPNATNPYRGGEDVGDVDDIQAQLAYYATNLPSKRTRFLRFGTGLNELQNLSYVRHYASNNKSNQIKNEGTGASCSRTKQLSPTKRFLNPECTRSVTRDRLPPSPVLEVEGLEYSGDLGNNILARTDLITLFTFCGVVKDIHVGFCFQDNIVEKCFGHCKHRALVQMETIEQATRAINEFDHSWQMGRFIMVYFKIFQCIEHYRNINPMDRYSHKRL</sequence>
<dbReference type="Proteomes" id="UP000605970">
    <property type="component" value="Unassembled WGS sequence"/>
</dbReference>
<evidence type="ECO:0000313" key="2">
    <source>
        <dbReference type="EMBL" id="KAF7634319.1"/>
    </source>
</evidence>
<evidence type="ECO:0000256" key="1">
    <source>
        <dbReference type="SAM" id="MobiDB-lite"/>
    </source>
</evidence>
<proteinExistence type="predicted"/>
<name>A0A8S9ZLN1_9BILA</name>
<dbReference type="CDD" id="cd00590">
    <property type="entry name" value="RRM_SF"/>
    <property type="match status" value="2"/>
</dbReference>
<evidence type="ECO:0008006" key="4">
    <source>
        <dbReference type="Google" id="ProtNLM"/>
    </source>
</evidence>
<dbReference type="InterPro" id="IPR035979">
    <property type="entry name" value="RBD_domain_sf"/>
</dbReference>
<dbReference type="EMBL" id="JABEBT010000060">
    <property type="protein sequence ID" value="KAF7634319.1"/>
    <property type="molecule type" value="Genomic_DNA"/>
</dbReference>